<proteinExistence type="predicted"/>
<comment type="caution">
    <text evidence="3">The sequence shown here is derived from an EMBL/GenBank/DDBJ whole genome shotgun (WGS) entry which is preliminary data.</text>
</comment>
<dbReference type="PANTHER" id="PTHR48057:SF29">
    <property type="entry name" value="OS02G0609900 PROTEIN"/>
    <property type="match status" value="1"/>
</dbReference>
<dbReference type="PROSITE" id="PS51450">
    <property type="entry name" value="LRR"/>
    <property type="match status" value="2"/>
</dbReference>
<dbReference type="AlphaFoldDB" id="A0AA39VW11"/>
<reference evidence="3" key="2">
    <citation type="submission" date="2023-06" db="EMBL/GenBank/DDBJ databases">
        <authorList>
            <person name="Swenson N.G."/>
            <person name="Wegrzyn J.L."/>
            <person name="Mcevoy S.L."/>
        </authorList>
    </citation>
    <scope>NUCLEOTIDE SEQUENCE</scope>
    <source>
        <strain evidence="3">NS2018</strain>
        <tissue evidence="3">Leaf</tissue>
    </source>
</reference>
<sequence>MRSCQLNGILDFQGPDWLSRLSNLEFLDLQNNMFNNSILSSLGALSSLKGLYLSDNKLKGIVDFPDSLNNLEALDMSNNEIDKFIFGKGLKKLETLYLLNVSIHDEISSLLHSLASLPSLKSLDLSSNNFSDSTTTQDLPNFKNLTSLYMDHTSLDSGFLQMIELMTSIETISLVNCGLQSTLSPEDGAVIPKFFYHQQYLRFLDL</sequence>
<dbReference type="PRINTS" id="PR00019">
    <property type="entry name" value="LEURICHRPT"/>
</dbReference>
<dbReference type="SUPFAM" id="SSF52058">
    <property type="entry name" value="L domain-like"/>
    <property type="match status" value="1"/>
</dbReference>
<evidence type="ECO:0000256" key="1">
    <source>
        <dbReference type="ARBA" id="ARBA00022614"/>
    </source>
</evidence>
<keyword evidence="1" id="KW-0433">Leucine-rich repeat</keyword>
<evidence type="ECO:0000256" key="2">
    <source>
        <dbReference type="ARBA" id="ARBA00022737"/>
    </source>
</evidence>
<dbReference type="PANTHER" id="PTHR48057">
    <property type="entry name" value="LEUCINE-RICH REPEAT SERINE/THREONINE-PROTEIN KINASE 1"/>
    <property type="match status" value="1"/>
</dbReference>
<feature type="non-terminal residue" evidence="3">
    <location>
        <position position="1"/>
    </location>
</feature>
<dbReference type="Pfam" id="PF00560">
    <property type="entry name" value="LRR_1"/>
    <property type="match status" value="2"/>
</dbReference>
<gene>
    <name evidence="3" type="ORF">LWI29_022356</name>
</gene>
<dbReference type="InterPro" id="IPR032675">
    <property type="entry name" value="LRR_dom_sf"/>
</dbReference>
<reference evidence="3" key="1">
    <citation type="journal article" date="2022" name="Plant J.">
        <title>Strategies of tolerance reflected in two North American maple genomes.</title>
        <authorList>
            <person name="McEvoy S.L."/>
            <person name="Sezen U.U."/>
            <person name="Trouern-Trend A."/>
            <person name="McMahon S.M."/>
            <person name="Schaberg P.G."/>
            <person name="Yang J."/>
            <person name="Wegrzyn J.L."/>
            <person name="Swenson N.G."/>
        </authorList>
    </citation>
    <scope>NUCLEOTIDE SEQUENCE</scope>
    <source>
        <strain evidence="3">NS2018</strain>
    </source>
</reference>
<name>A0AA39VW11_ACESA</name>
<dbReference type="Gene3D" id="3.80.10.10">
    <property type="entry name" value="Ribonuclease Inhibitor"/>
    <property type="match status" value="2"/>
</dbReference>
<keyword evidence="2" id="KW-0677">Repeat</keyword>
<dbReference type="EMBL" id="JAUESC010000380">
    <property type="protein sequence ID" value="KAK0592616.1"/>
    <property type="molecule type" value="Genomic_DNA"/>
</dbReference>
<dbReference type="InterPro" id="IPR025875">
    <property type="entry name" value="Leu-rich_rpt_4"/>
</dbReference>
<keyword evidence="4" id="KW-1185">Reference proteome</keyword>
<accession>A0AA39VW11</accession>
<protein>
    <submittedName>
        <fullName evidence="3">Uncharacterized protein</fullName>
    </submittedName>
</protein>
<evidence type="ECO:0000313" key="4">
    <source>
        <dbReference type="Proteomes" id="UP001168877"/>
    </source>
</evidence>
<organism evidence="3 4">
    <name type="scientific">Acer saccharum</name>
    <name type="common">Sugar maple</name>
    <dbReference type="NCBI Taxonomy" id="4024"/>
    <lineage>
        <taxon>Eukaryota</taxon>
        <taxon>Viridiplantae</taxon>
        <taxon>Streptophyta</taxon>
        <taxon>Embryophyta</taxon>
        <taxon>Tracheophyta</taxon>
        <taxon>Spermatophyta</taxon>
        <taxon>Magnoliopsida</taxon>
        <taxon>eudicotyledons</taxon>
        <taxon>Gunneridae</taxon>
        <taxon>Pentapetalae</taxon>
        <taxon>rosids</taxon>
        <taxon>malvids</taxon>
        <taxon>Sapindales</taxon>
        <taxon>Sapindaceae</taxon>
        <taxon>Hippocastanoideae</taxon>
        <taxon>Acereae</taxon>
        <taxon>Acer</taxon>
    </lineage>
</organism>
<dbReference type="InterPro" id="IPR052595">
    <property type="entry name" value="LRRC69/RLP"/>
</dbReference>
<dbReference type="Pfam" id="PF12799">
    <property type="entry name" value="LRR_4"/>
    <property type="match status" value="1"/>
</dbReference>
<dbReference type="InterPro" id="IPR001611">
    <property type="entry name" value="Leu-rich_rpt"/>
</dbReference>
<dbReference type="Proteomes" id="UP001168877">
    <property type="component" value="Unassembled WGS sequence"/>
</dbReference>
<evidence type="ECO:0000313" key="3">
    <source>
        <dbReference type="EMBL" id="KAK0592616.1"/>
    </source>
</evidence>